<name>A0A183JUJ9_9TREM</name>
<dbReference type="AlphaFoldDB" id="A0A183JUJ9"/>
<protein>
    <submittedName>
        <fullName evidence="1">Uncharacterized protein</fullName>
    </submittedName>
</protein>
<proteinExistence type="predicted"/>
<dbReference type="WBParaSite" id="SCUD_0000639101-mRNA-1">
    <property type="protein sequence ID" value="SCUD_0000639101-mRNA-1"/>
    <property type="gene ID" value="SCUD_0000639101"/>
</dbReference>
<reference evidence="1" key="1">
    <citation type="submission" date="2016-06" db="UniProtKB">
        <authorList>
            <consortium name="WormBaseParasite"/>
        </authorList>
    </citation>
    <scope>IDENTIFICATION</scope>
</reference>
<accession>A0A183JUJ9</accession>
<evidence type="ECO:0000313" key="1">
    <source>
        <dbReference type="WBParaSite" id="SCUD_0000639101-mRNA-1"/>
    </source>
</evidence>
<sequence length="48" mass="5163">MSVSHHSVWLKSDGLNGDKRLTASDAAAHASVIRCIRSIILISTSTQK</sequence>
<organism evidence="1">
    <name type="scientific">Schistosoma curassoni</name>
    <dbReference type="NCBI Taxonomy" id="6186"/>
    <lineage>
        <taxon>Eukaryota</taxon>
        <taxon>Metazoa</taxon>
        <taxon>Spiralia</taxon>
        <taxon>Lophotrochozoa</taxon>
        <taxon>Platyhelminthes</taxon>
        <taxon>Trematoda</taxon>
        <taxon>Digenea</taxon>
        <taxon>Strigeidida</taxon>
        <taxon>Schistosomatoidea</taxon>
        <taxon>Schistosomatidae</taxon>
        <taxon>Schistosoma</taxon>
    </lineage>
</organism>